<feature type="binding site" evidence="5">
    <location>
        <position position="142"/>
    </location>
    <ligand>
        <name>S-adenosyl-L-methionine</name>
        <dbReference type="ChEBI" id="CHEBI:59789"/>
    </ligand>
</feature>
<dbReference type="InterPro" id="IPR040758">
    <property type="entry name" value="PrmC_N"/>
</dbReference>
<comment type="similarity">
    <text evidence="5">Belongs to the protein N5-glutamine methyltransferase family. PrmC subfamily.</text>
</comment>
<evidence type="ECO:0000256" key="2">
    <source>
        <dbReference type="ARBA" id="ARBA00022679"/>
    </source>
</evidence>
<dbReference type="NCBIfam" id="TIGR00537">
    <property type="entry name" value="hemK_rel_arch"/>
    <property type="match status" value="1"/>
</dbReference>
<evidence type="ECO:0000259" key="7">
    <source>
        <dbReference type="Pfam" id="PF17827"/>
    </source>
</evidence>
<dbReference type="InterPro" id="IPR019874">
    <property type="entry name" value="RF_methyltr_PrmC"/>
</dbReference>
<protein>
    <recommendedName>
        <fullName evidence="5">Release factor glutamine methyltransferase</fullName>
        <shortName evidence="5">RF MTase</shortName>
        <ecNumber evidence="5">2.1.1.297</ecNumber>
    </recommendedName>
    <alternativeName>
        <fullName evidence="5">N5-glutamine methyltransferase PrmC</fullName>
    </alternativeName>
    <alternativeName>
        <fullName evidence="5">Protein-(glutamine-N5) MTase PrmC</fullName>
    </alternativeName>
    <alternativeName>
        <fullName evidence="5">Protein-glutamine N-methyltransferase PrmC</fullName>
    </alternativeName>
</protein>
<evidence type="ECO:0000256" key="1">
    <source>
        <dbReference type="ARBA" id="ARBA00022603"/>
    </source>
</evidence>
<dbReference type="Pfam" id="PF05175">
    <property type="entry name" value="MTS"/>
    <property type="match status" value="1"/>
</dbReference>
<dbReference type="InterPro" id="IPR004557">
    <property type="entry name" value="PrmC-related"/>
</dbReference>
<dbReference type="HAMAP" id="MF_02126">
    <property type="entry name" value="RF_methyltr_PrmC"/>
    <property type="match status" value="1"/>
</dbReference>
<feature type="domain" description="Methyltransferase small" evidence="6">
    <location>
        <begin position="101"/>
        <end position="191"/>
    </location>
</feature>
<feature type="binding site" evidence="5">
    <location>
        <begin position="183"/>
        <end position="186"/>
    </location>
    <ligand>
        <name>substrate</name>
    </ligand>
</feature>
<keyword evidence="1 5" id="KW-0489">Methyltransferase</keyword>
<feature type="domain" description="Release factor glutamine methyltransferase N-terminal" evidence="7">
    <location>
        <begin position="5"/>
        <end position="75"/>
    </location>
</feature>
<dbReference type="GO" id="GO:0102559">
    <property type="term" value="F:peptide chain release factor N(5)-glutamine methyltransferase activity"/>
    <property type="evidence" value="ECO:0007669"/>
    <property type="project" value="UniProtKB-EC"/>
</dbReference>
<dbReference type="PANTHER" id="PTHR18895">
    <property type="entry name" value="HEMK METHYLTRANSFERASE"/>
    <property type="match status" value="1"/>
</dbReference>
<feature type="binding site" evidence="5">
    <location>
        <position position="183"/>
    </location>
    <ligand>
        <name>S-adenosyl-L-methionine</name>
        <dbReference type="ChEBI" id="CHEBI:59789"/>
    </ligand>
</feature>
<dbReference type="InterPro" id="IPR004556">
    <property type="entry name" value="HemK-like"/>
</dbReference>
<proteinExistence type="inferred from homology"/>
<dbReference type="PROSITE" id="PS00092">
    <property type="entry name" value="N6_MTASE"/>
    <property type="match status" value="1"/>
</dbReference>
<dbReference type="EMBL" id="JAHLQO010000003">
    <property type="protein sequence ID" value="MBU5669136.1"/>
    <property type="molecule type" value="Genomic_DNA"/>
</dbReference>
<dbReference type="InterPro" id="IPR007848">
    <property type="entry name" value="Small_mtfrase_dom"/>
</dbReference>
<organism evidence="8 9">
    <name type="scientific">Peptoniphilus ovalis</name>
    <dbReference type="NCBI Taxonomy" id="2841503"/>
    <lineage>
        <taxon>Bacteria</taxon>
        <taxon>Bacillati</taxon>
        <taxon>Bacillota</taxon>
        <taxon>Tissierellia</taxon>
        <taxon>Tissierellales</taxon>
        <taxon>Peptoniphilaceae</taxon>
        <taxon>Peptoniphilus</taxon>
    </lineage>
</organism>
<dbReference type="Proteomes" id="UP000783742">
    <property type="component" value="Unassembled WGS sequence"/>
</dbReference>
<sequence>MIIKDALYKGLKYLKDAYYTDPRRETRRILSEILVKDISYLISHEDEELNEEDEKTYFEILNKRKLGVPLQYILGKEDFYGRTFKVLEGVLIPRQDTEISIEVLKEIVKNNKIKNMLEIGTGTGIVAITMGLECDLDVVACDISESAIKNAKINKDLLKSNIKIVASNLFENIQGKYDIIYSNPPYIKREEIENLQIEVRDYEPRLALDGGEDGLYFYKKIIEDSTKYLNSKGFLVFEIGHDQAKDLQKLMKKHFITKVYKDLNMLDRVIVGQMRE</sequence>
<evidence type="ECO:0000313" key="8">
    <source>
        <dbReference type="EMBL" id="MBU5669136.1"/>
    </source>
</evidence>
<comment type="caution">
    <text evidence="8">The sequence shown here is derived from an EMBL/GenBank/DDBJ whole genome shotgun (WGS) entry which is preliminary data.</text>
</comment>
<evidence type="ECO:0000256" key="4">
    <source>
        <dbReference type="ARBA" id="ARBA00048391"/>
    </source>
</evidence>
<evidence type="ECO:0000256" key="5">
    <source>
        <dbReference type="HAMAP-Rule" id="MF_02126"/>
    </source>
</evidence>
<gene>
    <name evidence="5 8" type="primary">prmC</name>
    <name evidence="8" type="ORF">KQI68_04685</name>
</gene>
<comment type="catalytic activity">
    <reaction evidence="4 5">
        <text>L-glutaminyl-[peptide chain release factor] + S-adenosyl-L-methionine = N(5)-methyl-L-glutaminyl-[peptide chain release factor] + S-adenosyl-L-homocysteine + H(+)</text>
        <dbReference type="Rhea" id="RHEA:42896"/>
        <dbReference type="Rhea" id="RHEA-COMP:10271"/>
        <dbReference type="Rhea" id="RHEA-COMP:10272"/>
        <dbReference type="ChEBI" id="CHEBI:15378"/>
        <dbReference type="ChEBI" id="CHEBI:30011"/>
        <dbReference type="ChEBI" id="CHEBI:57856"/>
        <dbReference type="ChEBI" id="CHEBI:59789"/>
        <dbReference type="ChEBI" id="CHEBI:61891"/>
        <dbReference type="EC" id="2.1.1.297"/>
    </reaction>
</comment>
<dbReference type="NCBIfam" id="TIGR03534">
    <property type="entry name" value="RF_mod_PrmC"/>
    <property type="match status" value="1"/>
</dbReference>
<dbReference type="PANTHER" id="PTHR18895:SF74">
    <property type="entry name" value="MTRF1L RELEASE FACTOR GLUTAMINE METHYLTRANSFERASE"/>
    <property type="match status" value="1"/>
</dbReference>
<evidence type="ECO:0000313" key="9">
    <source>
        <dbReference type="Proteomes" id="UP000783742"/>
    </source>
</evidence>
<dbReference type="GO" id="GO:0032259">
    <property type="term" value="P:methylation"/>
    <property type="evidence" value="ECO:0007669"/>
    <property type="project" value="UniProtKB-KW"/>
</dbReference>
<comment type="caution">
    <text evidence="5">Lacks conserved residue(s) required for the propagation of feature annotation.</text>
</comment>
<feature type="binding site" evidence="5">
    <location>
        <begin position="120"/>
        <end position="124"/>
    </location>
    <ligand>
        <name>S-adenosyl-L-methionine</name>
        <dbReference type="ChEBI" id="CHEBI:59789"/>
    </ligand>
</feature>
<dbReference type="InterPro" id="IPR002052">
    <property type="entry name" value="DNA_methylase_N6_adenine_CS"/>
</dbReference>
<dbReference type="EC" id="2.1.1.297" evidence="5"/>
<dbReference type="NCBIfam" id="TIGR00536">
    <property type="entry name" value="hemK_fam"/>
    <property type="match status" value="1"/>
</dbReference>
<dbReference type="Pfam" id="PF17827">
    <property type="entry name" value="PrmC_N"/>
    <property type="match status" value="1"/>
</dbReference>
<accession>A0ABS6FIS3</accession>
<name>A0ABS6FIS3_9FIRM</name>
<evidence type="ECO:0000259" key="6">
    <source>
        <dbReference type="Pfam" id="PF05175"/>
    </source>
</evidence>
<dbReference type="CDD" id="cd02440">
    <property type="entry name" value="AdoMet_MTases"/>
    <property type="match status" value="1"/>
</dbReference>
<keyword evidence="3 5" id="KW-0949">S-adenosyl-L-methionine</keyword>
<dbReference type="RefSeq" id="WP_216548983.1">
    <property type="nucleotide sequence ID" value="NZ_JAHLQO010000003.1"/>
</dbReference>
<evidence type="ECO:0000256" key="3">
    <source>
        <dbReference type="ARBA" id="ARBA00022691"/>
    </source>
</evidence>
<comment type="function">
    <text evidence="5">Methylates the class 1 translation termination release factors RF1/PrfA and RF2/PrfB on the glutamine residue of the universally conserved GGQ motif.</text>
</comment>
<keyword evidence="9" id="KW-1185">Reference proteome</keyword>
<reference evidence="8 9" key="1">
    <citation type="submission" date="2021-06" db="EMBL/GenBank/DDBJ databases">
        <authorList>
            <person name="Sun Q."/>
            <person name="Li D."/>
        </authorList>
    </citation>
    <scope>NUCLEOTIDE SEQUENCE [LARGE SCALE GENOMIC DNA]</scope>
    <source>
        <strain evidence="8 9">MSJ-1</strain>
    </source>
</reference>
<dbReference type="InterPro" id="IPR050320">
    <property type="entry name" value="N5-glutamine_MTase"/>
</dbReference>
<keyword evidence="2 5" id="KW-0808">Transferase</keyword>